<comment type="caution">
    <text evidence="2">The sequence shown here is derived from an EMBL/GenBank/DDBJ whole genome shotgun (WGS) entry which is preliminary data.</text>
</comment>
<dbReference type="GO" id="GO:0005509">
    <property type="term" value="F:calcium ion binding"/>
    <property type="evidence" value="ECO:0007669"/>
    <property type="project" value="InterPro"/>
</dbReference>
<organism evidence="2 3">
    <name type="scientific">Bacteroides salyersiae CL02T12C01</name>
    <dbReference type="NCBI Taxonomy" id="997887"/>
    <lineage>
        <taxon>Bacteria</taxon>
        <taxon>Pseudomonadati</taxon>
        <taxon>Bacteroidota</taxon>
        <taxon>Bacteroidia</taxon>
        <taxon>Bacteroidales</taxon>
        <taxon>Bacteroidaceae</taxon>
        <taxon>Bacteroides</taxon>
    </lineage>
</organism>
<dbReference type="InterPro" id="IPR018247">
    <property type="entry name" value="EF_Hand_1_Ca_BS"/>
</dbReference>
<dbReference type="RefSeq" id="WP_007478817.1">
    <property type="nucleotide sequence ID" value="NZ_JH724307.1"/>
</dbReference>
<evidence type="ECO:0000259" key="1">
    <source>
        <dbReference type="PROSITE" id="PS50222"/>
    </source>
</evidence>
<proteinExistence type="predicted"/>
<dbReference type="AlphaFoldDB" id="I9TKG1"/>
<dbReference type="HOGENOM" id="CLU_501242_0_0_10"/>
<reference evidence="2 3" key="1">
    <citation type="submission" date="2012-02" db="EMBL/GenBank/DDBJ databases">
        <title>The Genome Sequence of Bacteroides salyersiae CL02T12C01.</title>
        <authorList>
            <consortium name="The Broad Institute Genome Sequencing Platform"/>
            <person name="Earl A."/>
            <person name="Ward D."/>
            <person name="Feldgarden M."/>
            <person name="Gevers D."/>
            <person name="Zitomersky N.L."/>
            <person name="Coyne M.J."/>
            <person name="Comstock L.E."/>
            <person name="Young S.K."/>
            <person name="Zeng Q."/>
            <person name="Gargeya S."/>
            <person name="Fitzgerald M."/>
            <person name="Haas B."/>
            <person name="Abouelleil A."/>
            <person name="Alvarado L."/>
            <person name="Arachchi H.M."/>
            <person name="Berlin A."/>
            <person name="Chapman S.B."/>
            <person name="Gearin G."/>
            <person name="Goldberg J."/>
            <person name="Griggs A."/>
            <person name="Gujja S."/>
            <person name="Hansen M."/>
            <person name="Heiman D."/>
            <person name="Howarth C."/>
            <person name="Larimer J."/>
            <person name="Lui A."/>
            <person name="MacDonald P.J.P."/>
            <person name="McCowen C."/>
            <person name="Montmayeur A."/>
            <person name="Murphy C."/>
            <person name="Neiman D."/>
            <person name="Pearson M."/>
            <person name="Priest M."/>
            <person name="Roberts A."/>
            <person name="Saif S."/>
            <person name="Shea T."/>
            <person name="Sisk P."/>
            <person name="Stolte C."/>
            <person name="Sykes S."/>
            <person name="Wortman J."/>
            <person name="Nusbaum C."/>
            <person name="Birren B."/>
        </authorList>
    </citation>
    <scope>NUCLEOTIDE SEQUENCE [LARGE SCALE GENOMIC DNA]</scope>
    <source>
        <strain evidence="2 3">CL02T12C01</strain>
    </source>
</reference>
<evidence type="ECO:0000313" key="3">
    <source>
        <dbReference type="Proteomes" id="UP000005150"/>
    </source>
</evidence>
<sequence length="578" mass="67196">MESKNAEKIIAKFIKDLDISSDDYITVAELSTTLADGLTKTIDTNTALISDTLIRKIKSSQINPVVNNSSAYYDKDYRYKPSFWLYLSKSSGLKKAEPLVVSWCSGNHTTLMIDQGFLSAFKLSPRLLKDEILWDDLKKPEYDVVRNKLLSQYKYPTHSKTYVRIKKEYLEAYLAFRKKTAIQIFTIKRDIPIDEEIYILLKDKKHFLEDFKQFEVKISRLDHKENMARLEINGFKVLLENSDHNNEEKTVVGHYWKGIDGLVTEWRARHEIPFEYVYVSDKVLAVYEADEDYEVHPLSGSVNYKNQWAVTHCERVGKNAIKIEIKKLYEGNRYTIIDYWNQFSIHPSEIVEGENIALKSERLVKKYFLFGRILASLSNQLFEFTYSSKDLIGLDEEHIEYTGWSEFPEFNAIAQHIDLKSFSREQFISRCKKLYILFGENLKEKPIRKIVDMMGFPVSETEKFKSIKLLELIIAYLKITEESGLHPVHNKETLVERVLENKNLNALLELSAVNSIRQLDAHKANDSKTRLDRALTDLGVQPNAISNNYANAIWQVYDSIDEMFANLNIFLSNAPNFK</sequence>
<evidence type="ECO:0000313" key="2">
    <source>
        <dbReference type="EMBL" id="EIY69801.1"/>
    </source>
</evidence>
<dbReference type="OrthoDB" id="1095281at2"/>
<keyword evidence="3" id="KW-1185">Reference proteome</keyword>
<dbReference type="EMBL" id="AGXV01000010">
    <property type="protein sequence ID" value="EIY69801.1"/>
    <property type="molecule type" value="Genomic_DNA"/>
</dbReference>
<name>I9TKG1_9BACE</name>
<protein>
    <recommendedName>
        <fullName evidence="1">EF-hand domain-containing protein</fullName>
    </recommendedName>
</protein>
<accession>I9TKG1</accession>
<gene>
    <name evidence="2" type="ORF">HMPREF1071_00821</name>
</gene>
<dbReference type="PATRIC" id="fig|997887.3.peg.856"/>
<feature type="domain" description="EF-hand" evidence="1">
    <location>
        <begin position="5"/>
        <end position="40"/>
    </location>
</feature>
<dbReference type="GeneID" id="93115691"/>
<dbReference type="PROSITE" id="PS50222">
    <property type="entry name" value="EF_HAND_2"/>
    <property type="match status" value="1"/>
</dbReference>
<dbReference type="PROSITE" id="PS00018">
    <property type="entry name" value="EF_HAND_1"/>
    <property type="match status" value="1"/>
</dbReference>
<dbReference type="Proteomes" id="UP000005150">
    <property type="component" value="Unassembled WGS sequence"/>
</dbReference>
<dbReference type="InterPro" id="IPR002048">
    <property type="entry name" value="EF_hand_dom"/>
</dbReference>